<keyword evidence="3" id="KW-1185">Reference proteome</keyword>
<dbReference type="Proteomes" id="UP000291020">
    <property type="component" value="Unassembled WGS sequence"/>
</dbReference>
<sequence>LEPGSGAGLASGPVTAGAGTSSWCRRSPVPTRHFSPAQTVRHSVPKMEDCLRQKSCSFFVQGLNDLQIRHLS</sequence>
<protein>
    <submittedName>
        <fullName evidence="2">Uncharacterized protein</fullName>
    </submittedName>
</protein>
<reference evidence="3" key="1">
    <citation type="journal article" date="2017" name="PLoS ONE">
        <title>The Agassiz's desert tortoise genome provides a resource for the conservation of a threatened species.</title>
        <authorList>
            <person name="Tollis M."/>
            <person name="DeNardo D.F."/>
            <person name="Cornelius J.A."/>
            <person name="Dolby G.A."/>
            <person name="Edwards T."/>
            <person name="Henen B.T."/>
            <person name="Karl A.E."/>
            <person name="Murphy R.W."/>
            <person name="Kusumi K."/>
        </authorList>
    </citation>
    <scope>NUCLEOTIDE SEQUENCE [LARGE SCALE GENOMIC DNA]</scope>
</reference>
<dbReference type="AlphaFoldDB" id="A0A452GMJ5"/>
<reference evidence="2" key="2">
    <citation type="submission" date="2025-08" db="UniProtKB">
        <authorList>
            <consortium name="Ensembl"/>
        </authorList>
    </citation>
    <scope>IDENTIFICATION</scope>
</reference>
<proteinExistence type="predicted"/>
<evidence type="ECO:0000256" key="1">
    <source>
        <dbReference type="SAM" id="MobiDB-lite"/>
    </source>
</evidence>
<evidence type="ECO:0000313" key="3">
    <source>
        <dbReference type="Proteomes" id="UP000291020"/>
    </source>
</evidence>
<organism evidence="2 3">
    <name type="scientific">Gopherus agassizii</name>
    <name type="common">Agassiz's desert tortoise</name>
    <dbReference type="NCBI Taxonomy" id="38772"/>
    <lineage>
        <taxon>Eukaryota</taxon>
        <taxon>Metazoa</taxon>
        <taxon>Chordata</taxon>
        <taxon>Craniata</taxon>
        <taxon>Vertebrata</taxon>
        <taxon>Euteleostomi</taxon>
        <taxon>Archelosauria</taxon>
        <taxon>Testudinata</taxon>
        <taxon>Testudines</taxon>
        <taxon>Cryptodira</taxon>
        <taxon>Durocryptodira</taxon>
        <taxon>Testudinoidea</taxon>
        <taxon>Testudinidae</taxon>
        <taxon>Gopherus</taxon>
    </lineage>
</organism>
<feature type="region of interest" description="Disordered" evidence="1">
    <location>
        <begin position="1"/>
        <end position="27"/>
    </location>
</feature>
<evidence type="ECO:0000313" key="2">
    <source>
        <dbReference type="Ensembl" id="ENSGAGP00000003049.1"/>
    </source>
</evidence>
<dbReference type="Ensembl" id="ENSGAGT00000003499.1">
    <property type="protein sequence ID" value="ENSGAGP00000003049.1"/>
    <property type="gene ID" value="ENSGAGG00000002443.1"/>
</dbReference>
<name>A0A452GMJ5_9SAUR</name>
<reference evidence="2" key="3">
    <citation type="submission" date="2025-09" db="UniProtKB">
        <authorList>
            <consortium name="Ensembl"/>
        </authorList>
    </citation>
    <scope>IDENTIFICATION</scope>
</reference>
<accession>A0A452GMJ5</accession>